<accession>A0A380GW55</accession>
<gene>
    <name evidence="1" type="ORF">NCTC11807_00057</name>
</gene>
<name>A0A380GW55_9STAP</name>
<dbReference type="Gene3D" id="3.40.50.1000">
    <property type="entry name" value="HAD superfamily/HAD-like"/>
    <property type="match status" value="1"/>
</dbReference>
<protein>
    <submittedName>
        <fullName evidence="1">Predicted hydrolase (HAD superfamily)</fullName>
    </submittedName>
</protein>
<reference evidence="1 2" key="1">
    <citation type="submission" date="2018-06" db="EMBL/GenBank/DDBJ databases">
        <authorList>
            <consortium name="Pathogen Informatics"/>
            <person name="Doyle S."/>
        </authorList>
    </citation>
    <scope>NUCLEOTIDE SEQUENCE [LARGE SCALE GENOMIC DNA]</scope>
    <source>
        <strain evidence="1 2">NCTC11807</strain>
    </source>
</reference>
<sequence>MIQRKTLIPDGIFFYVKDKLLRMNTDLPQYVIQNYSRVRIQAENYVRDYYKKSEFIHDEKRIEIRFKDIINRIKNIHELTDDQAQLLYDLEIEAELVNVEAKNDKMKVLYDLLNKYQDVILISDMYFPKEVILEMLNKVDPRLTELPFYLSSDIGNQKSTSMLYLDVFGDLKYNYSEWIHYGDNKHADFNVPKKLNIKPIHHTLTKFNGYESRILNRNKNYDTFLLTTQMASVKMIKVD</sequence>
<keyword evidence="1" id="KW-0378">Hydrolase</keyword>
<dbReference type="EMBL" id="UHDZ01000001">
    <property type="protein sequence ID" value="SUM66911.1"/>
    <property type="molecule type" value="Genomic_DNA"/>
</dbReference>
<keyword evidence="2" id="KW-1185">Reference proteome</keyword>
<dbReference type="Proteomes" id="UP000255425">
    <property type="component" value="Unassembled WGS sequence"/>
</dbReference>
<evidence type="ECO:0000313" key="1">
    <source>
        <dbReference type="EMBL" id="SUM66911.1"/>
    </source>
</evidence>
<organism evidence="1 2">
    <name type="scientific">Staphylococcus saccharolyticus</name>
    <dbReference type="NCBI Taxonomy" id="33028"/>
    <lineage>
        <taxon>Bacteria</taxon>
        <taxon>Bacillati</taxon>
        <taxon>Bacillota</taxon>
        <taxon>Bacilli</taxon>
        <taxon>Bacillales</taxon>
        <taxon>Staphylococcaceae</taxon>
        <taxon>Staphylococcus</taxon>
    </lineage>
</organism>
<dbReference type="Gene3D" id="1.10.150.400">
    <property type="match status" value="1"/>
</dbReference>
<dbReference type="GO" id="GO:0016787">
    <property type="term" value="F:hydrolase activity"/>
    <property type="evidence" value="ECO:0007669"/>
    <property type="project" value="UniProtKB-KW"/>
</dbReference>
<proteinExistence type="predicted"/>
<dbReference type="InterPro" id="IPR023214">
    <property type="entry name" value="HAD_sf"/>
</dbReference>
<dbReference type="AlphaFoldDB" id="A0A380GW55"/>
<evidence type="ECO:0000313" key="2">
    <source>
        <dbReference type="Proteomes" id="UP000255425"/>
    </source>
</evidence>